<reference evidence="1 2" key="1">
    <citation type="submission" date="2018-10" db="EMBL/GenBank/DDBJ databases">
        <title>Draft genome sequence of the microsporidian Tubulinosema ratisbonensis.</title>
        <authorList>
            <person name="Polonais V."/>
            <person name="Peyretaillade E."/>
            <person name="Niehus S."/>
            <person name="Wawrzyniak I."/>
            <person name="Franchet A."/>
            <person name="Gaspin C."/>
            <person name="Reichstadt M."/>
            <person name="Belser C."/>
            <person name="Labadie K."/>
            <person name="Delbac F."/>
            <person name="Ferrandon D."/>
        </authorList>
    </citation>
    <scope>NUCLEOTIDE SEQUENCE [LARGE SCALE GENOMIC DNA]</scope>
    <source>
        <strain evidence="1 2">Franzen</strain>
    </source>
</reference>
<evidence type="ECO:0000313" key="2">
    <source>
        <dbReference type="Proteomes" id="UP000282876"/>
    </source>
</evidence>
<dbReference type="OrthoDB" id="10329657at2759"/>
<proteinExistence type="predicted"/>
<comment type="caution">
    <text evidence="1">The sequence shown here is derived from an EMBL/GenBank/DDBJ whole genome shotgun (WGS) entry which is preliminary data.</text>
</comment>
<dbReference type="VEuPathDB" id="MicrosporidiaDB:TUBRATIS_23510"/>
<evidence type="ECO:0000313" key="1">
    <source>
        <dbReference type="EMBL" id="RVD91205.1"/>
    </source>
</evidence>
<keyword evidence="2" id="KW-1185">Reference proteome</keyword>
<organism evidence="1 2">
    <name type="scientific">Tubulinosema ratisbonensis</name>
    <dbReference type="NCBI Taxonomy" id="291195"/>
    <lineage>
        <taxon>Eukaryota</taxon>
        <taxon>Fungi</taxon>
        <taxon>Fungi incertae sedis</taxon>
        <taxon>Microsporidia</taxon>
        <taxon>Tubulinosematoidea</taxon>
        <taxon>Tubulinosematidae</taxon>
        <taxon>Tubulinosema</taxon>
    </lineage>
</organism>
<dbReference type="Proteomes" id="UP000282876">
    <property type="component" value="Unassembled WGS sequence"/>
</dbReference>
<name>A0A437AJ53_9MICR</name>
<sequence length="240" mass="28886">MLCRISKENSKILDKIITNYSPKNIIINITEEIILFLKLENNILYSKLKLQNDFFDKLLIKENRNICIPKTNFYFPEMEFLEIEANSYEIIFFWKLKTHERKKTFCIIEREPFKIEFEMSRSFKLDSFLLQEIIKHLCFTEIGISFNEFITFYSIESHMNSFVQIKNESEFYDLSISVLKRSLKNAVDKIISHCDFFIDEENCKMCVYYENENICFTHLMPIFIEKKKEIVDSLRTPLTE</sequence>
<dbReference type="AlphaFoldDB" id="A0A437AJ53"/>
<accession>A0A437AJ53</accession>
<dbReference type="EMBL" id="RCSS01000609">
    <property type="protein sequence ID" value="RVD91205.1"/>
    <property type="molecule type" value="Genomic_DNA"/>
</dbReference>
<gene>
    <name evidence="1" type="ORF">TUBRATIS_23510</name>
</gene>
<protein>
    <submittedName>
        <fullName evidence="1">Uncharacterized protein</fullName>
    </submittedName>
</protein>